<gene>
    <name evidence="2" type="ORF">D1639_06350</name>
</gene>
<dbReference type="InterPro" id="IPR029060">
    <property type="entry name" value="PIN-like_dom_sf"/>
</dbReference>
<reference evidence="2" key="1">
    <citation type="submission" date="2018-08" db="EMBL/GenBank/DDBJ databases">
        <title>Murine metabolic-syndrome-specific gut microbial biobank.</title>
        <authorList>
            <person name="Liu C."/>
        </authorList>
    </citation>
    <scope>NUCLEOTIDE SEQUENCE [LARGE SCALE GENOMIC DNA]</scope>
    <source>
        <strain evidence="2">Z82</strain>
    </source>
</reference>
<dbReference type="Pfam" id="PF13470">
    <property type="entry name" value="PIN_3"/>
    <property type="match status" value="1"/>
</dbReference>
<accession>A0A7C9JQQ2</accession>
<comment type="caution">
    <text evidence="2">The sequence shown here is derived from an EMBL/GenBank/DDBJ whole genome shotgun (WGS) entry which is preliminary data.</text>
</comment>
<evidence type="ECO:0000259" key="1">
    <source>
        <dbReference type="Pfam" id="PF13470"/>
    </source>
</evidence>
<name>A0A7C9JQQ2_9BACT</name>
<dbReference type="EMBL" id="QWKH01000039">
    <property type="protein sequence ID" value="NBI34655.1"/>
    <property type="molecule type" value="Genomic_DNA"/>
</dbReference>
<dbReference type="AlphaFoldDB" id="A0A7C9JQQ2"/>
<organism evidence="2">
    <name type="scientific">Muribaculaceae bacterium Z82</name>
    <dbReference type="NCBI Taxonomy" id="2304548"/>
    <lineage>
        <taxon>Bacteria</taxon>
        <taxon>Pseudomonadati</taxon>
        <taxon>Bacteroidota</taxon>
        <taxon>Bacteroidia</taxon>
        <taxon>Bacteroidales</taxon>
        <taxon>Muribaculaceae</taxon>
    </lineage>
</organism>
<sequence>MSACGLRGALVKVLVDTNVWLDLALGRSPFADDAEAAVGICLLDGVEMIVAGTSLKDVFYLVGRLGDAEKAYDAVRRILEVASIGAVDRPVCESALSLERPDFEDGIIAAVALAEQCDVVMSRDASAFRSLPVRRLAPDEFVRDCGYESVSVSELLDEACEG</sequence>
<dbReference type="SUPFAM" id="SSF88723">
    <property type="entry name" value="PIN domain-like"/>
    <property type="match status" value="1"/>
</dbReference>
<feature type="domain" description="PIN" evidence="1">
    <location>
        <begin position="12"/>
        <end position="125"/>
    </location>
</feature>
<protein>
    <submittedName>
        <fullName evidence="2">PIN domain-containing protein</fullName>
    </submittedName>
</protein>
<evidence type="ECO:0000313" key="2">
    <source>
        <dbReference type="EMBL" id="NBI34655.1"/>
    </source>
</evidence>
<proteinExistence type="predicted"/>
<dbReference type="InterPro" id="IPR002716">
    <property type="entry name" value="PIN_dom"/>
</dbReference>
<dbReference type="Gene3D" id="3.40.50.1010">
    <property type="entry name" value="5'-nuclease"/>
    <property type="match status" value="1"/>
</dbReference>